<dbReference type="RefSeq" id="WP_003534677.1">
    <property type="nucleotide sequence ID" value="NZ_CP021808.1"/>
</dbReference>
<feature type="transmembrane region" description="Helical" evidence="1">
    <location>
        <begin position="20"/>
        <end position="39"/>
    </location>
</feature>
<dbReference type="Proteomes" id="UP000429484">
    <property type="component" value="Unassembled WGS sequence"/>
</dbReference>
<keyword evidence="1" id="KW-1133">Transmembrane helix</keyword>
<protein>
    <recommendedName>
        <fullName evidence="4">Transmembrane anchored protein</fullName>
    </recommendedName>
</protein>
<evidence type="ECO:0000313" key="2">
    <source>
        <dbReference type="EMBL" id="MQW32891.1"/>
    </source>
</evidence>
<accession>A0A222IJY9</accession>
<evidence type="ECO:0000256" key="1">
    <source>
        <dbReference type="SAM" id="Phobius"/>
    </source>
</evidence>
<dbReference type="EMBL" id="WISR01000093">
    <property type="protein sequence ID" value="MQW32891.1"/>
    <property type="molecule type" value="Genomic_DNA"/>
</dbReference>
<sequence>MNPPHIPEPELLPLLSSRFVYKAAAAVVILLALTITLSFSGRWFGRHLAEAGHTASRETYDIFIGQDHLRLPANVIRFENQRSTSIVGRVDLYLTWPGLEGYGEETRPLFDDVSQLENLIFLQVAQSTMSRDMSGRLAPVYRHILQDAPQAGPEGLTRYDAKPDSSYAGEVFFIAERDERPAYVLRCVLPETTAASTSADCQRDVHMGKDLIVLYRFSSRLLPQWRAIEDSMETYISTHLVP</sequence>
<evidence type="ECO:0008006" key="4">
    <source>
        <dbReference type="Google" id="ProtNLM"/>
    </source>
</evidence>
<evidence type="ECO:0000313" key="3">
    <source>
        <dbReference type="Proteomes" id="UP000429484"/>
    </source>
</evidence>
<organism evidence="2 3">
    <name type="scientific">Rhizobium meliloti</name>
    <name type="common">Ensifer meliloti</name>
    <name type="synonym">Sinorhizobium meliloti</name>
    <dbReference type="NCBI Taxonomy" id="382"/>
    <lineage>
        <taxon>Bacteria</taxon>
        <taxon>Pseudomonadati</taxon>
        <taxon>Pseudomonadota</taxon>
        <taxon>Alphaproteobacteria</taxon>
        <taxon>Hyphomicrobiales</taxon>
        <taxon>Rhizobiaceae</taxon>
        <taxon>Sinorhizobium/Ensifer group</taxon>
        <taxon>Sinorhizobium</taxon>
    </lineage>
</organism>
<name>A0A222IJY9_RHIML</name>
<reference evidence="2 3" key="1">
    <citation type="journal article" date="2013" name="Genome Biol.">
        <title>Comparative genomics of the core and accessory genomes of 48 Sinorhizobium strains comprising five genospecies.</title>
        <authorList>
            <person name="Sugawara M."/>
            <person name="Epstein B."/>
            <person name="Badgley B.D."/>
            <person name="Unno T."/>
            <person name="Xu L."/>
            <person name="Reese J."/>
            <person name="Gyaneshwar P."/>
            <person name="Denny R."/>
            <person name="Mudge J."/>
            <person name="Bharti A.K."/>
            <person name="Farmer A.D."/>
            <person name="May G.D."/>
            <person name="Woodward J.E."/>
            <person name="Medigue C."/>
            <person name="Vallenet D."/>
            <person name="Lajus A."/>
            <person name="Rouy Z."/>
            <person name="Martinez-Vaz B."/>
            <person name="Tiffin P."/>
            <person name="Young N.D."/>
            <person name="Sadowsky M.J."/>
        </authorList>
    </citation>
    <scope>NUCLEOTIDE SEQUENCE [LARGE SCALE GENOMIC DNA]</scope>
    <source>
        <strain evidence="2 3">N6B1</strain>
    </source>
</reference>
<keyword evidence="1" id="KW-0472">Membrane</keyword>
<comment type="caution">
    <text evidence="2">The sequence shown here is derived from an EMBL/GenBank/DDBJ whole genome shotgun (WGS) entry which is preliminary data.</text>
</comment>
<gene>
    <name evidence="2" type="ORF">GHK53_08780</name>
</gene>
<keyword evidence="1" id="KW-0812">Transmembrane</keyword>
<proteinExistence type="predicted"/>
<dbReference type="AlphaFoldDB" id="A0A222IJY9"/>